<dbReference type="SUPFAM" id="SSF52218">
    <property type="entry name" value="Flavoproteins"/>
    <property type="match status" value="1"/>
</dbReference>
<evidence type="ECO:0000259" key="1">
    <source>
        <dbReference type="Pfam" id="PF03358"/>
    </source>
</evidence>
<dbReference type="InterPro" id="IPR005025">
    <property type="entry name" value="FMN_Rdtase-like_dom"/>
</dbReference>
<accession>A0ABN7SDA6</accession>
<dbReference type="PANTHER" id="PTHR30543:SF21">
    <property type="entry name" value="NAD(P)H-DEPENDENT FMN REDUCTASE LOT6"/>
    <property type="match status" value="1"/>
</dbReference>
<gene>
    <name evidence="2" type="ORF">OKIOD_LOCUS5808</name>
</gene>
<dbReference type="PANTHER" id="PTHR30543">
    <property type="entry name" value="CHROMATE REDUCTASE"/>
    <property type="match status" value="1"/>
</dbReference>
<protein>
    <submittedName>
        <fullName evidence="2">Oidioi.mRNA.OKI2018_I69.XSR.g14250.t1.cds</fullName>
    </submittedName>
</protein>
<dbReference type="InterPro" id="IPR050712">
    <property type="entry name" value="NAD(P)H-dep_reductase"/>
</dbReference>
<name>A0ABN7SDA6_OIKDI</name>
<evidence type="ECO:0000313" key="2">
    <source>
        <dbReference type="EMBL" id="CAG5095584.1"/>
    </source>
</evidence>
<dbReference type="Proteomes" id="UP001158576">
    <property type="component" value="Chromosome XSR"/>
</dbReference>
<dbReference type="Gene3D" id="3.40.50.360">
    <property type="match status" value="1"/>
</dbReference>
<dbReference type="InterPro" id="IPR029039">
    <property type="entry name" value="Flavoprotein-like_sf"/>
</dbReference>
<organism evidence="2 3">
    <name type="scientific">Oikopleura dioica</name>
    <name type="common">Tunicate</name>
    <dbReference type="NCBI Taxonomy" id="34765"/>
    <lineage>
        <taxon>Eukaryota</taxon>
        <taxon>Metazoa</taxon>
        <taxon>Chordata</taxon>
        <taxon>Tunicata</taxon>
        <taxon>Appendicularia</taxon>
        <taxon>Copelata</taxon>
        <taxon>Oikopleuridae</taxon>
        <taxon>Oikopleura</taxon>
    </lineage>
</organism>
<proteinExistence type="predicted"/>
<dbReference type="EMBL" id="OU015569">
    <property type="protein sequence ID" value="CAG5095584.1"/>
    <property type="molecule type" value="Genomic_DNA"/>
</dbReference>
<reference evidence="2 3" key="1">
    <citation type="submission" date="2021-04" db="EMBL/GenBank/DDBJ databases">
        <authorList>
            <person name="Bliznina A."/>
        </authorList>
    </citation>
    <scope>NUCLEOTIDE SEQUENCE [LARGE SCALE GENOMIC DNA]</scope>
</reference>
<keyword evidence="3" id="KW-1185">Reference proteome</keyword>
<evidence type="ECO:0000313" key="3">
    <source>
        <dbReference type="Proteomes" id="UP001158576"/>
    </source>
</evidence>
<dbReference type="Pfam" id="PF03358">
    <property type="entry name" value="FMN_red"/>
    <property type="match status" value="1"/>
</dbReference>
<feature type="domain" description="NADPH-dependent FMN reductase-like" evidence="1">
    <location>
        <begin position="1"/>
        <end position="148"/>
    </location>
</feature>
<sequence>MKVGIILGSVRPGRMSCRVGEHVAKALKDRGHTPKIFDPAESQLPLLEKPLHFYPPNQEPPAILKQLQQELSSQDAFIFVTAEYNFNVSPALLNFVDHFPYNTWRWRCASVISYSMGNFGGMIAQQTLRQTLGMIGLAVLPSTVTLPNVQIQMDEQGNCVGERKESIEKNIKKLMDELEFFSTAVLAKKETSQVPFN</sequence>